<feature type="transmembrane region" description="Helical" evidence="6">
    <location>
        <begin position="6"/>
        <end position="22"/>
    </location>
</feature>
<accession>A0A8R7K633</accession>
<organism evidence="8 9">
    <name type="scientific">Triticum urartu</name>
    <name type="common">Red wild einkorn</name>
    <name type="synonym">Crithodium urartu</name>
    <dbReference type="NCBI Taxonomy" id="4572"/>
    <lineage>
        <taxon>Eukaryota</taxon>
        <taxon>Viridiplantae</taxon>
        <taxon>Streptophyta</taxon>
        <taxon>Embryophyta</taxon>
        <taxon>Tracheophyta</taxon>
        <taxon>Spermatophyta</taxon>
        <taxon>Magnoliopsida</taxon>
        <taxon>Liliopsida</taxon>
        <taxon>Poales</taxon>
        <taxon>Poaceae</taxon>
        <taxon>BOP clade</taxon>
        <taxon>Pooideae</taxon>
        <taxon>Triticodae</taxon>
        <taxon>Triticeae</taxon>
        <taxon>Triticinae</taxon>
        <taxon>Triticum</taxon>
    </lineage>
</organism>
<proteinExistence type="predicted"/>
<feature type="domain" description="TLC" evidence="7">
    <location>
        <begin position="1"/>
        <end position="65"/>
    </location>
</feature>
<dbReference type="EnsemblPlants" id="TuG1812G0100003737.01.T03">
    <property type="protein sequence ID" value="TuG1812G0100003737.01.T03"/>
    <property type="gene ID" value="TuG1812G0100003737.01"/>
</dbReference>
<name>A0A8R7K633_TRIUA</name>
<reference evidence="9" key="1">
    <citation type="journal article" date="2013" name="Nature">
        <title>Draft genome of the wheat A-genome progenitor Triticum urartu.</title>
        <authorList>
            <person name="Ling H.Q."/>
            <person name="Zhao S."/>
            <person name="Liu D."/>
            <person name="Wang J."/>
            <person name="Sun H."/>
            <person name="Zhang C."/>
            <person name="Fan H."/>
            <person name="Li D."/>
            <person name="Dong L."/>
            <person name="Tao Y."/>
            <person name="Gao C."/>
            <person name="Wu H."/>
            <person name="Li Y."/>
            <person name="Cui Y."/>
            <person name="Guo X."/>
            <person name="Zheng S."/>
            <person name="Wang B."/>
            <person name="Yu K."/>
            <person name="Liang Q."/>
            <person name="Yang W."/>
            <person name="Lou X."/>
            <person name="Chen J."/>
            <person name="Feng M."/>
            <person name="Jian J."/>
            <person name="Zhang X."/>
            <person name="Luo G."/>
            <person name="Jiang Y."/>
            <person name="Liu J."/>
            <person name="Wang Z."/>
            <person name="Sha Y."/>
            <person name="Zhang B."/>
            <person name="Wu H."/>
            <person name="Tang D."/>
            <person name="Shen Q."/>
            <person name="Xue P."/>
            <person name="Zou S."/>
            <person name="Wang X."/>
            <person name="Liu X."/>
            <person name="Wang F."/>
            <person name="Yang Y."/>
            <person name="An X."/>
            <person name="Dong Z."/>
            <person name="Zhang K."/>
            <person name="Zhang X."/>
            <person name="Luo M.C."/>
            <person name="Dvorak J."/>
            <person name="Tong Y."/>
            <person name="Wang J."/>
            <person name="Yang H."/>
            <person name="Li Z."/>
            <person name="Wang D."/>
            <person name="Zhang A."/>
            <person name="Wang J."/>
        </authorList>
    </citation>
    <scope>NUCLEOTIDE SEQUENCE</scope>
    <source>
        <strain evidence="9">cv. G1812</strain>
    </source>
</reference>
<evidence type="ECO:0000256" key="3">
    <source>
        <dbReference type="ARBA" id="ARBA00022989"/>
    </source>
</evidence>
<dbReference type="Proteomes" id="UP000015106">
    <property type="component" value="Chromosome 1"/>
</dbReference>
<dbReference type="AlphaFoldDB" id="A0A8R7K633"/>
<dbReference type="GO" id="GO:0016020">
    <property type="term" value="C:membrane"/>
    <property type="evidence" value="ECO:0007669"/>
    <property type="project" value="UniProtKB-SubCell"/>
</dbReference>
<evidence type="ECO:0000259" key="7">
    <source>
        <dbReference type="PROSITE" id="PS50922"/>
    </source>
</evidence>
<reference evidence="8" key="2">
    <citation type="submission" date="2018-03" db="EMBL/GenBank/DDBJ databases">
        <title>The Triticum urartu genome reveals the dynamic nature of wheat genome evolution.</title>
        <authorList>
            <person name="Ling H."/>
            <person name="Ma B."/>
            <person name="Shi X."/>
            <person name="Liu H."/>
            <person name="Dong L."/>
            <person name="Sun H."/>
            <person name="Cao Y."/>
            <person name="Gao Q."/>
            <person name="Zheng S."/>
            <person name="Li Y."/>
            <person name="Yu Y."/>
            <person name="Du H."/>
            <person name="Qi M."/>
            <person name="Li Y."/>
            <person name="Yu H."/>
            <person name="Cui Y."/>
            <person name="Wang N."/>
            <person name="Chen C."/>
            <person name="Wu H."/>
            <person name="Zhao Y."/>
            <person name="Zhang J."/>
            <person name="Li Y."/>
            <person name="Zhou W."/>
            <person name="Zhang B."/>
            <person name="Hu W."/>
            <person name="Eijk M."/>
            <person name="Tang J."/>
            <person name="Witsenboer H."/>
            <person name="Zhao S."/>
            <person name="Li Z."/>
            <person name="Zhang A."/>
            <person name="Wang D."/>
            <person name="Liang C."/>
        </authorList>
    </citation>
    <scope>NUCLEOTIDE SEQUENCE [LARGE SCALE GENOMIC DNA]</scope>
    <source>
        <strain evidence="8">cv. G1812</strain>
    </source>
</reference>
<dbReference type="Pfam" id="PF03798">
    <property type="entry name" value="TRAM_LAG1_CLN8"/>
    <property type="match status" value="1"/>
</dbReference>
<evidence type="ECO:0000256" key="6">
    <source>
        <dbReference type="SAM" id="Phobius"/>
    </source>
</evidence>
<keyword evidence="9" id="KW-1185">Reference proteome</keyword>
<gene>
    <name evidence="8" type="primary">LOC125524515</name>
</gene>
<evidence type="ECO:0000313" key="9">
    <source>
        <dbReference type="Proteomes" id="UP000015106"/>
    </source>
</evidence>
<keyword evidence="2 5" id="KW-0812">Transmembrane</keyword>
<sequence length="70" mass="8479">MVVTWLVARIILFMYLFHHMFVHYDQIKKMNPFGYFLVFIAPCIIFLMNVLWFSKIVKGLKETIAKRHTE</sequence>
<feature type="transmembrane region" description="Helical" evidence="6">
    <location>
        <begin position="34"/>
        <end position="53"/>
    </location>
</feature>
<evidence type="ECO:0000313" key="8">
    <source>
        <dbReference type="EnsemblPlants" id="TuG1812G0100003737.01.T03"/>
    </source>
</evidence>
<reference evidence="8" key="3">
    <citation type="submission" date="2022-06" db="UniProtKB">
        <authorList>
            <consortium name="EnsemblPlants"/>
        </authorList>
    </citation>
    <scope>IDENTIFICATION</scope>
</reference>
<dbReference type="Gramene" id="TuG1812G0100003737.01.T03">
    <property type="protein sequence ID" value="TuG1812G0100003737.01.T03"/>
    <property type="gene ID" value="TuG1812G0100003737.01"/>
</dbReference>
<evidence type="ECO:0000256" key="1">
    <source>
        <dbReference type="ARBA" id="ARBA00004141"/>
    </source>
</evidence>
<comment type="subcellular location">
    <subcellularLocation>
        <location evidence="1">Membrane</location>
        <topology evidence="1">Multi-pass membrane protein</topology>
    </subcellularLocation>
</comment>
<protein>
    <recommendedName>
        <fullName evidence="7">TLC domain-containing protein</fullName>
    </recommendedName>
</protein>
<dbReference type="InterPro" id="IPR006634">
    <property type="entry name" value="TLC-dom"/>
</dbReference>
<evidence type="ECO:0000256" key="2">
    <source>
        <dbReference type="ARBA" id="ARBA00022692"/>
    </source>
</evidence>
<evidence type="ECO:0000256" key="5">
    <source>
        <dbReference type="PROSITE-ProRule" id="PRU00205"/>
    </source>
</evidence>
<keyword evidence="4 5" id="KW-0472">Membrane</keyword>
<evidence type="ECO:0000256" key="4">
    <source>
        <dbReference type="ARBA" id="ARBA00023136"/>
    </source>
</evidence>
<dbReference type="PROSITE" id="PS50922">
    <property type="entry name" value="TLC"/>
    <property type="match status" value="1"/>
</dbReference>
<keyword evidence="3 6" id="KW-1133">Transmembrane helix</keyword>